<sequence length="35" mass="3889">MTTPSAELTDLPELRVVGVQLEAPFDELQHEVPRA</sequence>
<accession>A0A846LH03</accession>
<dbReference type="Proteomes" id="UP000552836">
    <property type="component" value="Unassembled WGS sequence"/>
</dbReference>
<dbReference type="AlphaFoldDB" id="A0A846LH03"/>
<comment type="caution">
    <text evidence="1">The sequence shown here is derived from an EMBL/GenBank/DDBJ whole genome shotgun (WGS) entry which is preliminary data.</text>
</comment>
<proteinExistence type="predicted"/>
<name>A0A846LH03_9ACTN</name>
<organism evidence="1 2">
    <name type="scientific">Modestobacter marinus</name>
    <dbReference type="NCBI Taxonomy" id="477641"/>
    <lineage>
        <taxon>Bacteria</taxon>
        <taxon>Bacillati</taxon>
        <taxon>Actinomycetota</taxon>
        <taxon>Actinomycetes</taxon>
        <taxon>Geodermatophilales</taxon>
        <taxon>Geodermatophilaceae</taxon>
        <taxon>Modestobacter</taxon>
    </lineage>
</organism>
<evidence type="ECO:0000313" key="1">
    <source>
        <dbReference type="EMBL" id="NIH66541.1"/>
    </source>
</evidence>
<dbReference type="EMBL" id="JAAMPA010000001">
    <property type="protein sequence ID" value="NIH66541.1"/>
    <property type="molecule type" value="Genomic_DNA"/>
</dbReference>
<protein>
    <submittedName>
        <fullName evidence="1">Uncharacterized protein</fullName>
    </submittedName>
</protein>
<reference evidence="1 2" key="1">
    <citation type="submission" date="2020-02" db="EMBL/GenBank/DDBJ databases">
        <title>Sequencing the genomes of 1000 actinobacteria strains.</title>
        <authorList>
            <person name="Klenk H.-P."/>
        </authorList>
    </citation>
    <scope>NUCLEOTIDE SEQUENCE [LARGE SCALE GENOMIC DNA]</scope>
    <source>
        <strain evidence="1 2">DSM 45201</strain>
    </source>
</reference>
<evidence type="ECO:0000313" key="2">
    <source>
        <dbReference type="Proteomes" id="UP000552836"/>
    </source>
</evidence>
<gene>
    <name evidence="1" type="ORF">FB380_000987</name>
</gene>